<dbReference type="SUPFAM" id="SSF46955">
    <property type="entry name" value="Putative DNA-binding domain"/>
    <property type="match status" value="1"/>
</dbReference>
<accession>A0ABU4GBA8</accession>
<dbReference type="InterPro" id="IPR009061">
    <property type="entry name" value="DNA-bd_dom_put_sf"/>
</dbReference>
<evidence type="ECO:0000313" key="4">
    <source>
        <dbReference type="Proteomes" id="UP001282284"/>
    </source>
</evidence>
<dbReference type="RefSeq" id="WP_317945209.1">
    <property type="nucleotide sequence ID" value="NZ_JAUBDI010000015.1"/>
</dbReference>
<evidence type="ECO:0000313" key="3">
    <source>
        <dbReference type="EMBL" id="MDW0114283.1"/>
    </source>
</evidence>
<dbReference type="InterPro" id="IPR000551">
    <property type="entry name" value="MerR-type_HTH_dom"/>
</dbReference>
<keyword evidence="4" id="KW-1185">Reference proteome</keyword>
<reference evidence="3 4" key="1">
    <citation type="submission" date="2023-06" db="EMBL/GenBank/DDBJ databases">
        <title>Sporosarcina sp. nov., isolated from Korean traditional fermented seafood 'Jeotgal'.</title>
        <authorList>
            <person name="Yang A.I."/>
            <person name="Shin N.-R."/>
        </authorList>
    </citation>
    <scope>NUCLEOTIDE SEQUENCE [LARGE SCALE GENOMIC DNA]</scope>
    <source>
        <strain evidence="3 4">KCTC13119</strain>
    </source>
</reference>
<evidence type="ECO:0000256" key="1">
    <source>
        <dbReference type="ARBA" id="ARBA00023125"/>
    </source>
</evidence>
<name>A0ABU4GBA8_9BACL</name>
<gene>
    <name evidence="3" type="ORF">QT711_13885</name>
</gene>
<dbReference type="PANTHER" id="PTHR30204:SF90">
    <property type="entry name" value="HTH-TYPE TRANSCRIPTIONAL ACTIVATOR MTA"/>
    <property type="match status" value="1"/>
</dbReference>
<dbReference type="Gene3D" id="1.10.1660.10">
    <property type="match status" value="1"/>
</dbReference>
<dbReference type="PROSITE" id="PS50937">
    <property type="entry name" value="HTH_MERR_2"/>
    <property type="match status" value="1"/>
</dbReference>
<dbReference type="PRINTS" id="PR00040">
    <property type="entry name" value="HTHMERR"/>
</dbReference>
<dbReference type="SMART" id="SM00422">
    <property type="entry name" value="HTH_MERR"/>
    <property type="match status" value="1"/>
</dbReference>
<evidence type="ECO:0000259" key="2">
    <source>
        <dbReference type="PROSITE" id="PS50937"/>
    </source>
</evidence>
<feature type="domain" description="HTH merR-type" evidence="2">
    <location>
        <begin position="1"/>
        <end position="67"/>
    </location>
</feature>
<keyword evidence="1" id="KW-0238">DNA-binding</keyword>
<protein>
    <submittedName>
        <fullName evidence="3">MerR family transcriptional regulator</fullName>
    </submittedName>
</protein>
<dbReference type="Pfam" id="PF13411">
    <property type="entry name" value="MerR_1"/>
    <property type="match status" value="1"/>
</dbReference>
<dbReference type="EMBL" id="JAUBDI010000015">
    <property type="protein sequence ID" value="MDW0114283.1"/>
    <property type="molecule type" value="Genomic_DNA"/>
</dbReference>
<dbReference type="Proteomes" id="UP001282284">
    <property type="component" value="Unassembled WGS sequence"/>
</dbReference>
<dbReference type="PANTHER" id="PTHR30204">
    <property type="entry name" value="REDOX-CYCLING DRUG-SENSING TRANSCRIPTIONAL ACTIVATOR SOXR"/>
    <property type="match status" value="1"/>
</dbReference>
<sequence length="244" mass="28022">MIGKVATMSNISIRTLRYYDEIGLLPAKKNTHGHRFYTDEDISKLHYILTLRNLGLPLTEIQLAVSNNTWNVKDVLTMRLQMIELEKKQLMAMEKSIQSLLALAEIEQHTDWPSIFETFYTFPNSKDAMKTLWAEQFTDEEVAALTDLPNLGGLGDQSDATLSLLKDVRANLHNDPSSAMAQDLAKRWLSLVDEMYQGNTTLANKVWQASQHEKTVGFYQFEEELVKFIEQAIQHYYETEANEL</sequence>
<organism evidence="3 4">
    <name type="scientific">Sporosarcina saromensis</name>
    <dbReference type="NCBI Taxonomy" id="359365"/>
    <lineage>
        <taxon>Bacteria</taxon>
        <taxon>Bacillati</taxon>
        <taxon>Bacillota</taxon>
        <taxon>Bacilli</taxon>
        <taxon>Bacillales</taxon>
        <taxon>Caryophanaceae</taxon>
        <taxon>Sporosarcina</taxon>
    </lineage>
</organism>
<dbReference type="PROSITE" id="PS00552">
    <property type="entry name" value="HTH_MERR_1"/>
    <property type="match status" value="1"/>
</dbReference>
<comment type="caution">
    <text evidence="3">The sequence shown here is derived from an EMBL/GenBank/DDBJ whole genome shotgun (WGS) entry which is preliminary data.</text>
</comment>
<dbReference type="InterPro" id="IPR047057">
    <property type="entry name" value="MerR_fam"/>
</dbReference>
<proteinExistence type="predicted"/>
<dbReference type="CDD" id="cd01106">
    <property type="entry name" value="HTH_TipAL-Mta"/>
    <property type="match status" value="1"/>
</dbReference>